<feature type="domain" description="Chorismate-utilising enzyme C-terminal" evidence="1">
    <location>
        <begin position="76"/>
        <end position="319"/>
    </location>
</feature>
<dbReference type="PANTHER" id="PTHR11236">
    <property type="entry name" value="AMINOBENZOATE/ANTHRANILATE SYNTHASE"/>
    <property type="match status" value="1"/>
</dbReference>
<dbReference type="GO" id="GO:0046820">
    <property type="term" value="F:4-amino-4-deoxychorismate synthase activity"/>
    <property type="evidence" value="ECO:0007669"/>
    <property type="project" value="TreeGrafter"/>
</dbReference>
<dbReference type="PRINTS" id="PR00095">
    <property type="entry name" value="ANTSNTHASEI"/>
</dbReference>
<dbReference type="InterPro" id="IPR019999">
    <property type="entry name" value="Anth_synth_I-like"/>
</dbReference>
<dbReference type="AlphaFoldDB" id="A0A0S7C104"/>
<dbReference type="InterPro" id="IPR005801">
    <property type="entry name" value="ADC_synthase"/>
</dbReference>
<name>A0A0S7C104_9BACT</name>
<sequence>MDQAKKAFELMNHFGGKRLPFLFVIDFECRKPVVLPLEEAAKEGIFFDFRGYSNGAPSFSAPADSLIFEKYPIPFSDYLKAFEPVMAGLQSGNSYLLNLTFPTPVKINRTLSEIFFLSRAPYKLLFRDAFTVFSPECFVRINNGVISSFPMKGTIDAGMPGADRLLLEDAKEIAEHHTIVDLIRNDLSMVAEAVKVKRFRYLEEIRTNHRHLLQASSEITGRLPVDWASQVGTLLRALLPAGSISGAPKKKTLEIIRRAEPDERGYYTGICGIFDGHGLDSAVMIRFIENSPGGKLFRSGGGITINSNPESEYRELIDKVYVPFV</sequence>
<dbReference type="Gene3D" id="3.60.120.10">
    <property type="entry name" value="Anthranilate synthase"/>
    <property type="match status" value="1"/>
</dbReference>
<dbReference type="NCBIfam" id="NF005486">
    <property type="entry name" value="PRK07093.1"/>
    <property type="match status" value="1"/>
</dbReference>
<dbReference type="SUPFAM" id="SSF56322">
    <property type="entry name" value="ADC synthase"/>
    <property type="match status" value="1"/>
</dbReference>
<gene>
    <name evidence="2" type="ORF">TBC1_11748</name>
</gene>
<protein>
    <submittedName>
        <fullName evidence="2">Chorismate binding enzyme</fullName>
    </submittedName>
</protein>
<dbReference type="PATRIC" id="fig|1678841.3.peg.843"/>
<dbReference type="Proteomes" id="UP000053091">
    <property type="component" value="Unassembled WGS sequence"/>
</dbReference>
<accession>A0A0S7C104</accession>
<dbReference type="PANTHER" id="PTHR11236:SF50">
    <property type="entry name" value="AMINODEOXYCHORISMATE SYNTHASE COMPONENT 1"/>
    <property type="match status" value="1"/>
</dbReference>
<reference evidence="2" key="1">
    <citation type="journal article" date="2015" name="Genome Announc.">
        <title>Draft Genome Sequence of Bacteroidales Strain TBC1, a Novel Isolate from a Methanogenic Wastewater Treatment System.</title>
        <authorList>
            <person name="Tourlousse D.M."/>
            <person name="Matsuura N."/>
            <person name="Sun L."/>
            <person name="Toyonaga M."/>
            <person name="Kuroda K."/>
            <person name="Ohashi A."/>
            <person name="Cruz R."/>
            <person name="Yamaguchi T."/>
            <person name="Sekiguchi Y."/>
        </authorList>
    </citation>
    <scope>NUCLEOTIDE SEQUENCE [LARGE SCALE GENOMIC DNA]</scope>
    <source>
        <strain evidence="2">TBC1</strain>
    </source>
</reference>
<dbReference type="RefSeq" id="WP_062038679.1">
    <property type="nucleotide sequence ID" value="NZ_DF968182.1"/>
</dbReference>
<organism evidence="2">
    <name type="scientific">Lentimicrobium saccharophilum</name>
    <dbReference type="NCBI Taxonomy" id="1678841"/>
    <lineage>
        <taxon>Bacteria</taxon>
        <taxon>Pseudomonadati</taxon>
        <taxon>Bacteroidota</taxon>
        <taxon>Bacteroidia</taxon>
        <taxon>Bacteroidales</taxon>
        <taxon>Lentimicrobiaceae</taxon>
        <taxon>Lentimicrobium</taxon>
    </lineage>
</organism>
<evidence type="ECO:0000313" key="3">
    <source>
        <dbReference type="Proteomes" id="UP000053091"/>
    </source>
</evidence>
<evidence type="ECO:0000259" key="1">
    <source>
        <dbReference type="Pfam" id="PF00425"/>
    </source>
</evidence>
<dbReference type="InterPro" id="IPR015890">
    <property type="entry name" value="Chorismate_C"/>
</dbReference>
<evidence type="ECO:0000313" key="2">
    <source>
        <dbReference type="EMBL" id="GAP42616.1"/>
    </source>
</evidence>
<dbReference type="EMBL" id="DF968182">
    <property type="protein sequence ID" value="GAP42616.1"/>
    <property type="molecule type" value="Genomic_DNA"/>
</dbReference>
<keyword evidence="3" id="KW-1185">Reference proteome</keyword>
<dbReference type="STRING" id="1678841.TBC1_11748"/>
<dbReference type="Pfam" id="PF00425">
    <property type="entry name" value="Chorismate_bind"/>
    <property type="match status" value="1"/>
</dbReference>
<dbReference type="OrthoDB" id="9803598at2"/>
<dbReference type="GO" id="GO:0000162">
    <property type="term" value="P:L-tryptophan biosynthetic process"/>
    <property type="evidence" value="ECO:0007669"/>
    <property type="project" value="TreeGrafter"/>
</dbReference>
<proteinExistence type="predicted"/>